<dbReference type="PRINTS" id="PR00313">
    <property type="entry name" value="CABNDNGRPT"/>
</dbReference>
<dbReference type="SUPFAM" id="SSF55486">
    <property type="entry name" value="Metalloproteases ('zincins'), catalytic domain"/>
    <property type="match status" value="1"/>
</dbReference>
<dbReference type="InterPro" id="IPR050557">
    <property type="entry name" value="RTX_toxin/Mannuronan_C5-epim"/>
</dbReference>
<dbReference type="SUPFAM" id="SSF51120">
    <property type="entry name" value="beta-Roll"/>
    <property type="match status" value="2"/>
</dbReference>
<keyword evidence="6" id="KW-1185">Reference proteome</keyword>
<proteinExistence type="inferred from homology"/>
<organism evidence="5 6">
    <name type="scientific">Leisingera daeponensis</name>
    <dbReference type="NCBI Taxonomy" id="405746"/>
    <lineage>
        <taxon>Bacteria</taxon>
        <taxon>Pseudomonadati</taxon>
        <taxon>Pseudomonadota</taxon>
        <taxon>Alphaproteobacteria</taxon>
        <taxon>Rhodobacterales</taxon>
        <taxon>Roseobacteraceae</taxon>
        <taxon>Leisingera</taxon>
    </lineage>
</organism>
<evidence type="ECO:0000259" key="4">
    <source>
        <dbReference type="SMART" id="SM00235"/>
    </source>
</evidence>
<dbReference type="Gene3D" id="3.40.390.10">
    <property type="entry name" value="Collagenase (Catalytic Domain)"/>
    <property type="match status" value="1"/>
</dbReference>
<name>A0ABS7NFV2_9RHOB</name>
<dbReference type="InterPro" id="IPR024079">
    <property type="entry name" value="MetalloPept_cat_dom_sf"/>
</dbReference>
<evidence type="ECO:0000256" key="3">
    <source>
        <dbReference type="ARBA" id="ARBA00022525"/>
    </source>
</evidence>
<accession>A0ABS7NFV2</accession>
<dbReference type="PROSITE" id="PS00330">
    <property type="entry name" value="HEMOLYSIN_CALCIUM"/>
    <property type="match status" value="3"/>
</dbReference>
<keyword evidence="3" id="KW-0964">Secreted</keyword>
<dbReference type="Pfam" id="PF00353">
    <property type="entry name" value="HemolysinCabind"/>
    <property type="match status" value="3"/>
</dbReference>
<dbReference type="InterPro" id="IPR018511">
    <property type="entry name" value="Hemolysin-typ_Ca-bd_CS"/>
</dbReference>
<evidence type="ECO:0000313" key="6">
    <source>
        <dbReference type="Proteomes" id="UP000766629"/>
    </source>
</evidence>
<comment type="caution">
    <text evidence="5">The sequence shown here is derived from an EMBL/GenBank/DDBJ whole genome shotgun (WGS) entry which is preliminary data.</text>
</comment>
<dbReference type="SMART" id="SM00235">
    <property type="entry name" value="ZnMc"/>
    <property type="match status" value="1"/>
</dbReference>
<feature type="domain" description="Peptidase metallopeptidase" evidence="4">
    <location>
        <begin position="17"/>
        <end position="195"/>
    </location>
</feature>
<dbReference type="InterPro" id="IPR001343">
    <property type="entry name" value="Hemolysn_Ca-bd"/>
</dbReference>
<dbReference type="InterPro" id="IPR011049">
    <property type="entry name" value="Serralysin-like_metalloprot_C"/>
</dbReference>
<evidence type="ECO:0000256" key="1">
    <source>
        <dbReference type="ARBA" id="ARBA00004613"/>
    </source>
</evidence>
<comment type="similarity">
    <text evidence="2">Belongs to the peptidase M10B family.</text>
</comment>
<dbReference type="PANTHER" id="PTHR38340:SF1">
    <property type="entry name" value="S-LAYER PROTEIN"/>
    <property type="match status" value="1"/>
</dbReference>
<dbReference type="RefSeq" id="WP_222508431.1">
    <property type="nucleotide sequence ID" value="NZ_JAHVJA010000004.1"/>
</dbReference>
<dbReference type="Proteomes" id="UP000766629">
    <property type="component" value="Unassembled WGS sequence"/>
</dbReference>
<evidence type="ECO:0000256" key="2">
    <source>
        <dbReference type="ARBA" id="ARBA00009490"/>
    </source>
</evidence>
<dbReference type="EMBL" id="JAHVJA010000004">
    <property type="protein sequence ID" value="MBY6140050.1"/>
    <property type="molecule type" value="Genomic_DNA"/>
</dbReference>
<gene>
    <name evidence="5" type="ORF">KUV26_11430</name>
</gene>
<dbReference type="PANTHER" id="PTHR38340">
    <property type="entry name" value="S-LAYER PROTEIN"/>
    <property type="match status" value="1"/>
</dbReference>
<dbReference type="Pfam" id="PF13582">
    <property type="entry name" value="Reprolysin_3"/>
    <property type="match status" value="1"/>
</dbReference>
<dbReference type="Gene3D" id="2.150.10.10">
    <property type="entry name" value="Serralysin-like metalloprotease, C-terminal"/>
    <property type="match status" value="2"/>
</dbReference>
<dbReference type="InterPro" id="IPR006026">
    <property type="entry name" value="Peptidase_Metallo"/>
</dbReference>
<reference evidence="5 6" key="1">
    <citation type="submission" date="2021-06" db="EMBL/GenBank/DDBJ databases">
        <title>50 bacteria genomes isolated from Dapeng, Shenzhen, China.</title>
        <authorList>
            <person name="Zheng W."/>
            <person name="Yu S."/>
            <person name="Huang Y."/>
        </authorList>
    </citation>
    <scope>NUCLEOTIDE SEQUENCE [LARGE SCALE GENOMIC DNA]</scope>
    <source>
        <strain evidence="5 6">DP1N14-2</strain>
    </source>
</reference>
<comment type="subcellular location">
    <subcellularLocation>
        <location evidence="1">Secreted</location>
    </subcellularLocation>
</comment>
<protein>
    <submittedName>
        <fullName evidence="5">Type I secretion protein</fullName>
    </submittedName>
</protein>
<evidence type="ECO:0000313" key="5">
    <source>
        <dbReference type="EMBL" id="MBY6140050.1"/>
    </source>
</evidence>
<sequence length="413" mass="43910">MSEVTDYTALLAYTSSNNYRWNSQARLGTQAVVTYSFVGNGELGNAADDPYGATSYWTFNSTQRNYFRQALAEFEEVSGLIFVETDGPAMVNVFGYNGGSAAGWANYSWASAYSTSQGDLAIQGSSMAPGTYGYETILHEIGHAVGLEHSHDGENTLAGHMDDQAHTVMTYNYGGYNATDLGTLDVQALQHLYGGAAGTNGWSAFVNDGGKVVIKASGRSETVLATSQETRIFAYGGNDTVKGREADDMLAGCRGNDRLFGGYGQDTLIGGDGADSLFGGTGGSDFSGTNGERDILRGNLGNDRLFGGRGNDVLQGGDGHDRLVGGDGSDILFGGRHADIFIFKAADYNDNDIIRDFGRGNDRIKFEGTGADNFSDLTISQQDGNTLISYYGNYNIELTGYTGGLAADDFIFS</sequence>